<evidence type="ECO:0000313" key="4">
    <source>
        <dbReference type="EMBL" id="MCP2259964.1"/>
    </source>
</evidence>
<name>A0ABT1HWT3_STRSD</name>
<evidence type="ECO:0000256" key="1">
    <source>
        <dbReference type="ARBA" id="ARBA00001946"/>
    </source>
</evidence>
<dbReference type="PANTHER" id="PTHR46470:SF4">
    <property type="entry name" value="5-AMINO-6-(5-PHOSPHO-D-RIBITYLAMINO)URACIL PHOSPHATASE YIGB"/>
    <property type="match status" value="1"/>
</dbReference>
<dbReference type="Gene3D" id="3.40.50.1000">
    <property type="entry name" value="HAD superfamily/HAD-like"/>
    <property type="match status" value="1"/>
</dbReference>
<dbReference type="InterPro" id="IPR023214">
    <property type="entry name" value="HAD_sf"/>
</dbReference>
<proteinExistence type="predicted"/>
<gene>
    <name evidence="4" type="ORF">LX15_003673</name>
</gene>
<dbReference type="InterPro" id="IPR051400">
    <property type="entry name" value="HAD-like_hydrolase"/>
</dbReference>
<reference evidence="4 5" key="1">
    <citation type="submission" date="2022-06" db="EMBL/GenBank/DDBJ databases">
        <title>Genomic Encyclopedia of Archaeal and Bacterial Type Strains, Phase II (KMG-II): from individual species to whole genera.</title>
        <authorList>
            <person name="Goeker M."/>
        </authorList>
    </citation>
    <scope>NUCLEOTIDE SEQUENCE [LARGE SCALE GENOMIC DNA]</scope>
    <source>
        <strain evidence="4 5">DSM 40477</strain>
    </source>
</reference>
<dbReference type="SUPFAM" id="SSF56784">
    <property type="entry name" value="HAD-like"/>
    <property type="match status" value="1"/>
</dbReference>
<keyword evidence="3" id="KW-0460">Magnesium</keyword>
<dbReference type="NCBIfam" id="TIGR01509">
    <property type="entry name" value="HAD-SF-IA-v3"/>
    <property type="match status" value="1"/>
</dbReference>
<accession>A0ABT1HWT3</accession>
<dbReference type="PRINTS" id="PR00413">
    <property type="entry name" value="HADHALOGNASE"/>
</dbReference>
<organism evidence="4 5">
    <name type="scientific">Streptoalloteichus tenebrarius (strain ATCC 17920 / DSM 40477 / JCM 4838 / CBS 697.72 / NBRC 16177 / NCIMB 11028 / NRRL B-12390 / A12253. 1 / ISP 5477)</name>
    <name type="common">Streptomyces tenebrarius</name>
    <dbReference type="NCBI Taxonomy" id="1933"/>
    <lineage>
        <taxon>Bacteria</taxon>
        <taxon>Bacillati</taxon>
        <taxon>Actinomycetota</taxon>
        <taxon>Actinomycetes</taxon>
        <taxon>Pseudonocardiales</taxon>
        <taxon>Pseudonocardiaceae</taxon>
        <taxon>Streptoalloteichus</taxon>
    </lineage>
</organism>
<evidence type="ECO:0000256" key="2">
    <source>
        <dbReference type="ARBA" id="ARBA00022801"/>
    </source>
</evidence>
<comment type="cofactor">
    <cofactor evidence="1">
        <name>Mg(2+)</name>
        <dbReference type="ChEBI" id="CHEBI:18420"/>
    </cofactor>
</comment>
<keyword evidence="2 4" id="KW-0378">Hydrolase</keyword>
<comment type="caution">
    <text evidence="4">The sequence shown here is derived from an EMBL/GenBank/DDBJ whole genome shotgun (WGS) entry which is preliminary data.</text>
</comment>
<sequence length="214" mass="23476">MALAGRDDAWPLWERANARHFARLLAGEIDYETMRRDRARAFYRDLGERLDDGEIAEREARRQVVMERSWSVYADVLPCLDWLRAAGLRVAAVTNASGAHQRAKLDALGLSDFFDHVAIAGEIRAAKPDPVIFHTTCLALGVDPGEAVHVGDRLDLDAVGARDAGLHGVWLNRDGKRTPPPPGVSVITSLAELPGLLVCDMAWEQAVAVPPARR</sequence>
<dbReference type="Proteomes" id="UP001205311">
    <property type="component" value="Unassembled WGS sequence"/>
</dbReference>
<keyword evidence="5" id="KW-1185">Reference proteome</keyword>
<dbReference type="PANTHER" id="PTHR46470">
    <property type="entry name" value="N-ACYLNEURAMINATE-9-PHOSPHATASE"/>
    <property type="match status" value="1"/>
</dbReference>
<dbReference type="NCBIfam" id="TIGR01549">
    <property type="entry name" value="HAD-SF-IA-v1"/>
    <property type="match status" value="1"/>
</dbReference>
<dbReference type="GO" id="GO:0016787">
    <property type="term" value="F:hydrolase activity"/>
    <property type="evidence" value="ECO:0007669"/>
    <property type="project" value="UniProtKB-KW"/>
</dbReference>
<dbReference type="EMBL" id="JAMTCP010000021">
    <property type="protein sequence ID" value="MCP2259964.1"/>
    <property type="molecule type" value="Genomic_DNA"/>
</dbReference>
<protein>
    <submittedName>
        <fullName evidence="4">Hydrolase of the HAD superfamily</fullName>
    </submittedName>
</protein>
<dbReference type="Pfam" id="PF00702">
    <property type="entry name" value="Hydrolase"/>
    <property type="match status" value="1"/>
</dbReference>
<dbReference type="InterPro" id="IPR036412">
    <property type="entry name" value="HAD-like_sf"/>
</dbReference>
<evidence type="ECO:0000256" key="3">
    <source>
        <dbReference type="ARBA" id="ARBA00022842"/>
    </source>
</evidence>
<dbReference type="InterPro" id="IPR006439">
    <property type="entry name" value="HAD-SF_hydro_IA"/>
</dbReference>
<evidence type="ECO:0000313" key="5">
    <source>
        <dbReference type="Proteomes" id="UP001205311"/>
    </source>
</evidence>